<gene>
    <name evidence="1" type="ORF">BJBARM4_0534</name>
</gene>
<dbReference type="AlphaFoldDB" id="D2EFL6"/>
<proteinExistence type="predicted"/>
<protein>
    <submittedName>
        <fullName evidence="1">Uncharacterized protein</fullName>
    </submittedName>
</protein>
<dbReference type="Proteomes" id="UP000009375">
    <property type="component" value="Unassembled WGS sequence"/>
</dbReference>
<organism evidence="1 2">
    <name type="scientific">Candidatus Parvarchaeum acidiphilum ARMAN-4</name>
    <dbReference type="NCBI Taxonomy" id="662760"/>
    <lineage>
        <taxon>Archaea</taxon>
        <taxon>Candidatus Parvarchaeota</taxon>
        <taxon>Candidatus Parvarchaeum</taxon>
    </lineage>
</organism>
<name>D2EFL6_PARA4</name>
<sequence>MLKSNENLFKVIDTSNLIITGLAILSVRSQID</sequence>
<reference evidence="1 2" key="1">
    <citation type="journal article" date="2010" name="Proc. Natl. Acad. Sci. U.S.A.">
        <title>Enigmatic, ultrasmall, uncultivated Archaea.</title>
        <authorList>
            <person name="Baker B.J."/>
            <person name="Comolli L.R."/>
            <person name="Dick G.J."/>
            <person name="Hauser L.J."/>
            <person name="Hyatt D."/>
            <person name="Dill B.D."/>
            <person name="Land M.L."/>
            <person name="Verberkmoes N.C."/>
            <person name="Hettich R.L."/>
            <person name="Banfield J.F."/>
        </authorList>
    </citation>
    <scope>NUCLEOTIDE SEQUENCE [LARGE SCALE GENOMIC DNA]</scope>
</reference>
<dbReference type="EMBL" id="GG730046">
    <property type="protein sequence ID" value="EEZ92913.1"/>
    <property type="molecule type" value="Genomic_DNA"/>
</dbReference>
<accession>D2EFL6</accession>
<evidence type="ECO:0000313" key="2">
    <source>
        <dbReference type="Proteomes" id="UP000009375"/>
    </source>
</evidence>
<evidence type="ECO:0000313" key="1">
    <source>
        <dbReference type="EMBL" id="EEZ92913.1"/>
    </source>
</evidence>